<accession>A0A182F022</accession>
<proteinExistence type="predicted"/>
<protein>
    <submittedName>
        <fullName evidence="3">ATP-dependent DNA helicase</fullName>
    </submittedName>
</protein>
<evidence type="ECO:0000313" key="1">
    <source>
        <dbReference type="EMBL" id="VDN05476.1"/>
    </source>
</evidence>
<dbReference type="OrthoDB" id="10056572at2759"/>
<dbReference type="EMBL" id="UYRW01018791">
    <property type="protein sequence ID" value="VDN05476.1"/>
    <property type="molecule type" value="Genomic_DNA"/>
</dbReference>
<gene>
    <name evidence="1" type="ORF">NOO_LOCUS13784</name>
</gene>
<dbReference type="WBParaSite" id="nOo.2.0.1.t13784-RA">
    <property type="protein sequence ID" value="nOo.2.0.1.t13784-RA"/>
    <property type="gene ID" value="nOo.2.0.1.g13784"/>
</dbReference>
<organism evidence="3">
    <name type="scientific">Onchocerca ochengi</name>
    <name type="common">Filarial nematode worm</name>
    <dbReference type="NCBI Taxonomy" id="42157"/>
    <lineage>
        <taxon>Eukaryota</taxon>
        <taxon>Metazoa</taxon>
        <taxon>Ecdysozoa</taxon>
        <taxon>Nematoda</taxon>
        <taxon>Chromadorea</taxon>
        <taxon>Rhabditida</taxon>
        <taxon>Spirurina</taxon>
        <taxon>Spiruromorpha</taxon>
        <taxon>Filarioidea</taxon>
        <taxon>Onchocercidae</taxon>
        <taxon>Onchocerca</taxon>
    </lineage>
</organism>
<sequence>MRVQLQNDRLAGIFSHQLLEIGNGKVPVDLTTERISLPHNFYNLVTSKEELVKKIFPDIQTNYKNHDWLTERTIRAAKNKDVEKLNDINILTFKARQSHM</sequence>
<dbReference type="Proteomes" id="UP000271087">
    <property type="component" value="Unassembled WGS sequence"/>
</dbReference>
<dbReference type="AlphaFoldDB" id="A0A182F022"/>
<reference evidence="1 2" key="2">
    <citation type="submission" date="2018-08" db="EMBL/GenBank/DDBJ databases">
        <authorList>
            <person name="Laetsch R D."/>
            <person name="Stevens L."/>
            <person name="Kumar S."/>
            <person name="Blaxter L. M."/>
        </authorList>
    </citation>
    <scope>NUCLEOTIDE SEQUENCE [LARGE SCALE GENOMIC DNA]</scope>
</reference>
<evidence type="ECO:0000313" key="3">
    <source>
        <dbReference type="WBParaSite" id="nOo.2.0.1.t13784-RA"/>
    </source>
</evidence>
<reference evidence="3" key="1">
    <citation type="submission" date="2016-06" db="UniProtKB">
        <authorList>
            <consortium name="WormBaseParasite"/>
        </authorList>
    </citation>
    <scope>IDENTIFICATION</scope>
</reference>
<name>A0A182F022_ONCOC</name>
<keyword evidence="2" id="KW-1185">Reference proteome</keyword>
<evidence type="ECO:0000313" key="2">
    <source>
        <dbReference type="Proteomes" id="UP000271087"/>
    </source>
</evidence>